<comment type="caution">
    <text evidence="2">The sequence shown here is derived from an EMBL/GenBank/DDBJ whole genome shotgun (WGS) entry which is preliminary data.</text>
</comment>
<keyword evidence="3" id="KW-1185">Reference proteome</keyword>
<evidence type="ECO:0000313" key="2">
    <source>
        <dbReference type="EMBL" id="MDT0323704.1"/>
    </source>
</evidence>
<dbReference type="EMBL" id="JAVREM010000155">
    <property type="protein sequence ID" value="MDT0323704.1"/>
    <property type="molecule type" value="Genomic_DNA"/>
</dbReference>
<reference evidence="3" key="1">
    <citation type="submission" date="2023-07" db="EMBL/GenBank/DDBJ databases">
        <title>30 novel species of actinomycetes from the DSMZ collection.</title>
        <authorList>
            <person name="Nouioui I."/>
        </authorList>
    </citation>
    <scope>NUCLEOTIDE SEQUENCE [LARGE SCALE GENOMIC DNA]</scope>
    <source>
        <strain evidence="3">DSM 44918</strain>
    </source>
</reference>
<gene>
    <name evidence="2" type="ORF">RNC47_35945</name>
</gene>
<proteinExistence type="predicted"/>
<dbReference type="Pfam" id="PF13384">
    <property type="entry name" value="HTH_23"/>
    <property type="match status" value="1"/>
</dbReference>
<evidence type="ECO:0000313" key="3">
    <source>
        <dbReference type="Proteomes" id="UP001183420"/>
    </source>
</evidence>
<dbReference type="InterPro" id="IPR009057">
    <property type="entry name" value="Homeodomain-like_sf"/>
</dbReference>
<dbReference type="Pfam" id="PF13592">
    <property type="entry name" value="HTH_33"/>
    <property type="match status" value="1"/>
</dbReference>
<feature type="domain" description="Winged helix-turn helix" evidence="1">
    <location>
        <begin position="98"/>
        <end position="155"/>
    </location>
</feature>
<name>A0ABU2M1M5_9ACTN</name>
<evidence type="ECO:0000259" key="1">
    <source>
        <dbReference type="Pfam" id="PF13592"/>
    </source>
</evidence>
<dbReference type="Proteomes" id="UP001183420">
    <property type="component" value="Unassembled WGS sequence"/>
</dbReference>
<dbReference type="SUPFAM" id="SSF46689">
    <property type="entry name" value="Homeodomain-like"/>
    <property type="match status" value="1"/>
</dbReference>
<organism evidence="2 3">
    <name type="scientific">Streptomyces millisiae</name>
    <dbReference type="NCBI Taxonomy" id="3075542"/>
    <lineage>
        <taxon>Bacteria</taxon>
        <taxon>Bacillati</taxon>
        <taxon>Actinomycetota</taxon>
        <taxon>Actinomycetes</taxon>
        <taxon>Kitasatosporales</taxon>
        <taxon>Streptomycetaceae</taxon>
        <taxon>Streptomyces</taxon>
    </lineage>
</organism>
<dbReference type="RefSeq" id="WP_311605038.1">
    <property type="nucleotide sequence ID" value="NZ_JAVREM010000155.1"/>
</dbReference>
<accession>A0ABU2M1M5</accession>
<dbReference type="InterPro" id="IPR025959">
    <property type="entry name" value="Winged_HTH_dom"/>
</dbReference>
<sequence length="180" mass="20778">MRYAQGGGLTPKGQQARERVRLEAGARFGRGEKTAEIAAELRVGKRQVEKWRRSWREGGLDALRSKGPMSVERLSPRQWERLERELARGPLAHGWDEGQGWTLVRIKTLIGRMFHVGYTVQGVWKLLRRHGWSAQVPAHRAIERNDEAVEVWKDEVWPRVKAPRRTWTPTSASRTKRARG</sequence>
<protein>
    <submittedName>
        <fullName evidence="2">Winged helix-turn-helix domain-containing protein</fullName>
    </submittedName>
</protein>